<name>A0A6H0X654_9CAUD</name>
<gene>
    <name evidence="1" type="ORF">Izhevsk_40</name>
</gene>
<evidence type="ECO:0000313" key="1">
    <source>
        <dbReference type="EMBL" id="QIW89722.1"/>
    </source>
</evidence>
<proteinExistence type="predicted"/>
<sequence>MVITISGIDKFTHDSFFYFTVDVDLMKDDFRLHHEENCVKVYINDDYYVSSKEDFELSR</sequence>
<dbReference type="EMBL" id="MT254578">
    <property type="protein sequence ID" value="QIW89722.1"/>
    <property type="molecule type" value="Genomic_DNA"/>
</dbReference>
<keyword evidence="2" id="KW-1185">Reference proteome</keyword>
<reference evidence="1 2" key="1">
    <citation type="submission" date="2020-03" db="EMBL/GenBank/DDBJ databases">
        <authorList>
            <person name="Skorynina A."/>
            <person name="Kazantseva O."/>
            <person name="Baycher S."/>
            <person name="Piligrimova E."/>
            <person name="Kuliabin V."/>
            <person name="Shadrin A."/>
        </authorList>
    </citation>
    <scope>NUCLEOTIDE SEQUENCE [LARGE SCALE GENOMIC DNA]</scope>
</reference>
<accession>A0A6H0X654</accession>
<dbReference type="Proteomes" id="UP000503405">
    <property type="component" value="Segment"/>
</dbReference>
<organism evidence="1 2">
    <name type="scientific">Bacillus phage Izhevsk</name>
    <dbReference type="NCBI Taxonomy" id="2724322"/>
    <lineage>
        <taxon>Viruses</taxon>
        <taxon>Duplodnaviria</taxon>
        <taxon>Heunggongvirae</taxon>
        <taxon>Uroviricota</taxon>
        <taxon>Caudoviricetes</taxon>
        <taxon>Joanripponvirinae</taxon>
        <taxon>Tsamsavirus</taxon>
        <taxon>Tsamsavirus izhevsk</taxon>
    </lineage>
</organism>
<evidence type="ECO:0000313" key="2">
    <source>
        <dbReference type="Proteomes" id="UP000503405"/>
    </source>
</evidence>
<protein>
    <submittedName>
        <fullName evidence="1">Uncharacterized protein</fullName>
    </submittedName>
</protein>